<sequence length="71" mass="7783">MGFDDLKKSAEGMVEKAKGVFEEHRDDLKDEEKTDALLDRAAGAAKGLTGGKFDEKIDQAREAADRKLGEE</sequence>
<dbReference type="RefSeq" id="WP_350259003.1">
    <property type="nucleotide sequence ID" value="NZ_CP138335.1"/>
</dbReference>
<organism evidence="1">
    <name type="scientific">Scrofimicrobium appendicitidis</name>
    <dbReference type="NCBI Taxonomy" id="3079930"/>
    <lineage>
        <taxon>Bacteria</taxon>
        <taxon>Bacillati</taxon>
        <taxon>Actinomycetota</taxon>
        <taxon>Actinomycetes</taxon>
        <taxon>Actinomycetales</taxon>
        <taxon>Actinomycetaceae</taxon>
        <taxon>Scrofimicrobium</taxon>
    </lineage>
</organism>
<dbReference type="KEGG" id="sapp:SAC06_04400"/>
<dbReference type="InterPro" id="IPR028037">
    <property type="entry name" value="Antitoxin_Rv0909/MT0933"/>
</dbReference>
<accession>A0AAU7V9M0</accession>
<evidence type="ECO:0000313" key="1">
    <source>
        <dbReference type="EMBL" id="XBW08803.1"/>
    </source>
</evidence>
<dbReference type="EMBL" id="CP138335">
    <property type="protein sequence ID" value="XBW08803.1"/>
    <property type="molecule type" value="Genomic_DNA"/>
</dbReference>
<dbReference type="AlphaFoldDB" id="A0AAU7V9M0"/>
<gene>
    <name evidence="1" type="ORF">SAC06_04400</name>
</gene>
<dbReference type="Pfam" id="PF14013">
    <property type="entry name" value="MT0933_antitox"/>
    <property type="match status" value="1"/>
</dbReference>
<proteinExistence type="predicted"/>
<reference evidence="1" key="1">
    <citation type="submission" date="2023-11" db="EMBL/GenBank/DDBJ databases">
        <title>Scrofimicrobium hongkongense sp. nov., isolated from a patient with peritonitis.</title>
        <authorList>
            <person name="Lao H.Y."/>
            <person name="Wong A.Y.P."/>
            <person name="Ng T.L."/>
            <person name="Wong R.Y.L."/>
            <person name="Yau M.C.Y."/>
            <person name="Lam J.Y.W."/>
            <person name="Siu G.K.H."/>
        </authorList>
    </citation>
    <scope>NUCLEOTIDE SEQUENCE</scope>
    <source>
        <strain evidence="1">R131</strain>
    </source>
</reference>
<name>A0AAU7V9M0_9ACTO</name>
<protein>
    <submittedName>
        <fullName evidence="1">Antitoxin</fullName>
    </submittedName>
</protein>